<accession>V6LWT6</accession>
<dbReference type="EMBL" id="KI545981">
    <property type="protein sequence ID" value="EST48688.1"/>
    <property type="molecule type" value="Genomic_DNA"/>
</dbReference>
<name>V6LWT6_9EUKA</name>
<keyword evidence="3" id="KW-1185">Reference proteome</keyword>
<proteinExistence type="predicted"/>
<dbReference type="EMBL" id="AUWU02000004">
    <property type="protein sequence ID" value="KAH0573771.1"/>
    <property type="molecule type" value="Genomic_DNA"/>
</dbReference>
<dbReference type="Proteomes" id="UP000018208">
    <property type="component" value="Unassembled WGS sequence"/>
</dbReference>
<protein>
    <submittedName>
        <fullName evidence="1">Uncharacterized protein</fullName>
    </submittedName>
</protein>
<evidence type="ECO:0000313" key="3">
    <source>
        <dbReference type="Proteomes" id="UP000018208"/>
    </source>
</evidence>
<evidence type="ECO:0000313" key="2">
    <source>
        <dbReference type="EMBL" id="KAH0573771.1"/>
    </source>
</evidence>
<gene>
    <name evidence="1" type="ORF">SS50377_11301</name>
    <name evidence="2" type="ORF">SS50377_23706</name>
</gene>
<sequence>MKNEDPSFTELTSKIVSLKKSEFKELPNPTLFSKQYSKTDYEDLLLSYSLAFYQQEQALTKDTTPDIPIQTYQQPEYYQMTSLQANNLLLKQKVAFLQKLTDIHFTDFEFDDLIVPDKFCVKFGNKVYKVQKCQGGFVINKQKWKDIWQFLAKQQ</sequence>
<organism evidence="1">
    <name type="scientific">Spironucleus salmonicida</name>
    <dbReference type="NCBI Taxonomy" id="348837"/>
    <lineage>
        <taxon>Eukaryota</taxon>
        <taxon>Metamonada</taxon>
        <taxon>Diplomonadida</taxon>
        <taxon>Hexamitidae</taxon>
        <taxon>Hexamitinae</taxon>
        <taxon>Spironucleus</taxon>
    </lineage>
</organism>
<evidence type="ECO:0000313" key="1">
    <source>
        <dbReference type="EMBL" id="EST48688.1"/>
    </source>
</evidence>
<reference evidence="1 2" key="1">
    <citation type="journal article" date="2014" name="PLoS Genet.">
        <title>The Genome of Spironucleus salmonicida Highlights a Fish Pathogen Adapted to Fluctuating Environments.</title>
        <authorList>
            <person name="Xu F."/>
            <person name="Jerlstrom-Hultqvist J."/>
            <person name="Einarsson E."/>
            <person name="Astvaldsson A."/>
            <person name="Svard S.G."/>
            <person name="Andersson J.O."/>
        </authorList>
    </citation>
    <scope>NUCLEOTIDE SEQUENCE</scope>
    <source>
        <strain evidence="2">ATCC 50377</strain>
    </source>
</reference>
<dbReference type="VEuPathDB" id="GiardiaDB:SS50377_23706"/>
<dbReference type="AlphaFoldDB" id="V6LWT6"/>
<reference evidence="2" key="2">
    <citation type="submission" date="2020-12" db="EMBL/GenBank/DDBJ databases">
        <title>New Spironucleus salmonicida genome in near-complete chromosomes.</title>
        <authorList>
            <person name="Xu F."/>
            <person name="Kurt Z."/>
            <person name="Jimenez-Gonzalez A."/>
            <person name="Astvaldsson A."/>
            <person name="Andersson J.O."/>
            <person name="Svard S.G."/>
        </authorList>
    </citation>
    <scope>NUCLEOTIDE SEQUENCE</scope>
    <source>
        <strain evidence="2">ATCC 50377</strain>
    </source>
</reference>